<evidence type="ECO:0000313" key="1">
    <source>
        <dbReference type="EMBL" id="JAD69072.1"/>
    </source>
</evidence>
<dbReference type="AlphaFoldDB" id="A0A0A9CC53"/>
<protein>
    <submittedName>
        <fullName evidence="1">Uncharacterized protein</fullName>
    </submittedName>
</protein>
<reference evidence="1" key="1">
    <citation type="submission" date="2014-09" db="EMBL/GenBank/DDBJ databases">
        <authorList>
            <person name="Magalhaes I.L.F."/>
            <person name="Oliveira U."/>
            <person name="Santos F.R."/>
            <person name="Vidigal T.H.D.A."/>
            <person name="Brescovit A.D."/>
            <person name="Santos A.J."/>
        </authorList>
    </citation>
    <scope>NUCLEOTIDE SEQUENCE</scope>
    <source>
        <tissue evidence="1">Shoot tissue taken approximately 20 cm above the soil surface</tissue>
    </source>
</reference>
<sequence>MFVLIDELTIKTLGLGNAAKDYRQNIAIRYIALTSFDF</sequence>
<accession>A0A0A9CC53</accession>
<name>A0A0A9CC53_ARUDO</name>
<dbReference type="EMBL" id="GBRH01228823">
    <property type="protein sequence ID" value="JAD69072.1"/>
    <property type="molecule type" value="Transcribed_RNA"/>
</dbReference>
<organism evidence="1">
    <name type="scientific">Arundo donax</name>
    <name type="common">Giant reed</name>
    <name type="synonym">Donax arundinaceus</name>
    <dbReference type="NCBI Taxonomy" id="35708"/>
    <lineage>
        <taxon>Eukaryota</taxon>
        <taxon>Viridiplantae</taxon>
        <taxon>Streptophyta</taxon>
        <taxon>Embryophyta</taxon>
        <taxon>Tracheophyta</taxon>
        <taxon>Spermatophyta</taxon>
        <taxon>Magnoliopsida</taxon>
        <taxon>Liliopsida</taxon>
        <taxon>Poales</taxon>
        <taxon>Poaceae</taxon>
        <taxon>PACMAD clade</taxon>
        <taxon>Arundinoideae</taxon>
        <taxon>Arundineae</taxon>
        <taxon>Arundo</taxon>
    </lineage>
</organism>
<proteinExistence type="predicted"/>
<reference evidence="1" key="2">
    <citation type="journal article" date="2015" name="Data Brief">
        <title>Shoot transcriptome of the giant reed, Arundo donax.</title>
        <authorList>
            <person name="Barrero R.A."/>
            <person name="Guerrero F.D."/>
            <person name="Moolhuijzen P."/>
            <person name="Goolsby J.A."/>
            <person name="Tidwell J."/>
            <person name="Bellgard S.E."/>
            <person name="Bellgard M.I."/>
        </authorList>
    </citation>
    <scope>NUCLEOTIDE SEQUENCE</scope>
    <source>
        <tissue evidence="1">Shoot tissue taken approximately 20 cm above the soil surface</tissue>
    </source>
</reference>